<sequence>MAMALTFRAAVAPALPAAKLRRQASAKPSATTAFFGKREPAPTKPAPKAKANVKSLYGPTGRNPAKPVPKPLFSFGAKPASDKKKQTPAAKKAVPKSAAKKAVPKSTRPGSGYSFAAGSPAAAAALKGKAKVVVMKKQVVKKKQVPASAYVIKTAAVRTTIKKKPAFKPAPAPTPKPAAAKEPREAATYDKDQVGTFGVAAIFAGGFLLTLAVLPAAVETALETVGIGYSAFFAYSYFTDATSRDDFGKKLDEIEDSTGLNLKQAAVFTGELAGETSRQLAEAAEAAGEKRAATAAAAKTAAAAAAETERSMDSSFAAAVASAEVNKVAEEAMEEK</sequence>
<dbReference type="EMBL" id="HBFC01010859">
    <property type="protein sequence ID" value="CAD8703623.1"/>
    <property type="molecule type" value="Transcribed_RNA"/>
</dbReference>
<dbReference type="InterPro" id="IPR025564">
    <property type="entry name" value="CAAD_dom"/>
</dbReference>
<feature type="region of interest" description="Disordered" evidence="2">
    <location>
        <begin position="19"/>
        <end position="114"/>
    </location>
</feature>
<evidence type="ECO:0000256" key="2">
    <source>
        <dbReference type="SAM" id="MobiDB-lite"/>
    </source>
</evidence>
<feature type="domain" description="Cyanobacterial aminoacyl-tRNA synthetase CAAD" evidence="3">
    <location>
        <begin position="199"/>
        <end position="255"/>
    </location>
</feature>
<evidence type="ECO:0000313" key="4">
    <source>
        <dbReference type="EMBL" id="CAD8703623.1"/>
    </source>
</evidence>
<dbReference type="Pfam" id="PF14159">
    <property type="entry name" value="CAAD"/>
    <property type="match status" value="1"/>
</dbReference>
<protein>
    <recommendedName>
        <fullName evidence="3">Cyanobacterial aminoacyl-tRNA synthetase CAAD domain-containing protein</fullName>
    </recommendedName>
</protein>
<dbReference type="GO" id="GO:0016020">
    <property type="term" value="C:membrane"/>
    <property type="evidence" value="ECO:0007669"/>
    <property type="project" value="UniProtKB-SubCell"/>
</dbReference>
<accession>A0A7S0SE85</accession>
<gene>
    <name evidence="4" type="ORF">MANT1106_LOCUS6305</name>
</gene>
<name>A0A7S0SE85_9CHLO</name>
<reference evidence="4" key="1">
    <citation type="submission" date="2021-01" db="EMBL/GenBank/DDBJ databases">
        <authorList>
            <person name="Corre E."/>
            <person name="Pelletier E."/>
            <person name="Niang G."/>
            <person name="Scheremetjew M."/>
            <person name="Finn R."/>
            <person name="Kale V."/>
            <person name="Holt S."/>
            <person name="Cochrane G."/>
            <person name="Meng A."/>
            <person name="Brown T."/>
            <person name="Cohen L."/>
        </authorList>
    </citation>
    <scope>NUCLEOTIDE SEQUENCE</scope>
    <source>
        <strain evidence="4">SL-175</strain>
    </source>
</reference>
<feature type="compositionally biased region" description="Low complexity" evidence="2">
    <location>
        <begin position="88"/>
        <end position="97"/>
    </location>
</feature>
<dbReference type="AlphaFoldDB" id="A0A7S0SE85"/>
<evidence type="ECO:0000259" key="3">
    <source>
        <dbReference type="Pfam" id="PF14159"/>
    </source>
</evidence>
<organism evidence="4">
    <name type="scientific">Mantoniella antarctica</name>
    <dbReference type="NCBI Taxonomy" id="81844"/>
    <lineage>
        <taxon>Eukaryota</taxon>
        <taxon>Viridiplantae</taxon>
        <taxon>Chlorophyta</taxon>
        <taxon>Mamiellophyceae</taxon>
        <taxon>Mamiellales</taxon>
        <taxon>Mamiellaceae</taxon>
        <taxon>Mantoniella</taxon>
    </lineage>
</organism>
<comment type="subcellular location">
    <subcellularLocation>
        <location evidence="1">Membrane</location>
        <topology evidence="1">Multi-pass membrane protein</topology>
    </subcellularLocation>
</comment>
<evidence type="ECO:0000256" key="1">
    <source>
        <dbReference type="ARBA" id="ARBA00004141"/>
    </source>
</evidence>
<proteinExistence type="predicted"/>